<dbReference type="NCBIfam" id="TIGR01488">
    <property type="entry name" value="HAD-SF-IB"/>
    <property type="match status" value="1"/>
</dbReference>
<dbReference type="Pfam" id="PF00702">
    <property type="entry name" value="Hydrolase"/>
    <property type="match status" value="1"/>
</dbReference>
<sequence>MNTEDIKLIWKNADAVSFDVDSTVIQEEGIDELAKFCGKGDQVTELTKKAMQGNMTFQQSLTVRLNIIRPSLEQIKQFIKIHPPKLTPGIKELVDKLHEKNKKVFLVSGGFRCLISPVAARLNISKDNIFANRLLFHFTGEFGGFDENELTAKSGGKAQVIKRLKENYNFKTIVHIGDGATDLEACPPADAFIGFGGNVVRDTVKNGSRWFVYDLNQLKEALD</sequence>
<evidence type="ECO:0000313" key="6">
    <source>
        <dbReference type="EMBL" id="KAG8042760.1"/>
    </source>
</evidence>
<dbReference type="GO" id="GO:0000287">
    <property type="term" value="F:magnesium ion binding"/>
    <property type="evidence" value="ECO:0007669"/>
    <property type="project" value="TreeGrafter"/>
</dbReference>
<dbReference type="FunFam" id="3.40.50.1000:FF:000077">
    <property type="entry name" value="Phosphoserine phosphatase, chloroplastic"/>
    <property type="match status" value="1"/>
</dbReference>
<reference evidence="6" key="1">
    <citation type="submission" date="2020-03" db="EMBL/GenBank/DDBJ databases">
        <authorList>
            <person name="Chebbi M.A."/>
            <person name="Drezen J.M."/>
        </authorList>
    </citation>
    <scope>NUCLEOTIDE SEQUENCE</scope>
    <source>
        <tissue evidence="6">Whole body</tissue>
    </source>
</reference>
<proteinExistence type="predicted"/>
<evidence type="ECO:0000313" key="7">
    <source>
        <dbReference type="Proteomes" id="UP000729913"/>
    </source>
</evidence>
<dbReference type="PANTHER" id="PTHR43344:SF2">
    <property type="entry name" value="PHOSPHOSERINE PHOSPHATASE"/>
    <property type="match status" value="1"/>
</dbReference>
<evidence type="ECO:0000256" key="5">
    <source>
        <dbReference type="PIRSR" id="PIRSR604469-1"/>
    </source>
</evidence>
<name>A0A8J5RCJ1_9HYME</name>
<dbReference type="CDD" id="cd04309">
    <property type="entry name" value="HAD_PSP_eu"/>
    <property type="match status" value="1"/>
</dbReference>
<dbReference type="EMBL" id="JAAOIC020000001">
    <property type="protein sequence ID" value="KAG8042760.1"/>
    <property type="molecule type" value="Genomic_DNA"/>
</dbReference>
<keyword evidence="2" id="KW-0479">Metal-binding</keyword>
<protein>
    <recommendedName>
        <fullName evidence="8">Phosphoserine phosphatase</fullName>
    </recommendedName>
</protein>
<dbReference type="GO" id="GO:0005737">
    <property type="term" value="C:cytoplasm"/>
    <property type="evidence" value="ECO:0007669"/>
    <property type="project" value="TreeGrafter"/>
</dbReference>
<evidence type="ECO:0008006" key="8">
    <source>
        <dbReference type="Google" id="ProtNLM"/>
    </source>
</evidence>
<dbReference type="OrthoDB" id="27226at2759"/>
<dbReference type="FunFam" id="1.10.150.210:FF:000002">
    <property type="entry name" value="Phosphoserine phosphatase"/>
    <property type="match status" value="1"/>
</dbReference>
<evidence type="ECO:0000256" key="1">
    <source>
        <dbReference type="ARBA" id="ARBA00022605"/>
    </source>
</evidence>
<gene>
    <name evidence="6" type="ORF">G9C98_005400</name>
</gene>
<dbReference type="InterPro" id="IPR004469">
    <property type="entry name" value="PSP"/>
</dbReference>
<reference evidence="6" key="2">
    <citation type="submission" date="2021-04" db="EMBL/GenBank/DDBJ databases">
        <title>Genome-wide patterns of bracovirus chromosomal integration into multiple host tissues during parasitism.</title>
        <authorList>
            <person name="Chebbi M.A.C."/>
        </authorList>
    </citation>
    <scope>NUCLEOTIDE SEQUENCE</scope>
    <source>
        <tissue evidence="6">Whole body</tissue>
    </source>
</reference>
<evidence type="ECO:0000256" key="3">
    <source>
        <dbReference type="ARBA" id="ARBA00022801"/>
    </source>
</evidence>
<dbReference type="InterPro" id="IPR050582">
    <property type="entry name" value="HAD-like_SerB"/>
</dbReference>
<evidence type="ECO:0000256" key="4">
    <source>
        <dbReference type="ARBA" id="ARBA00022842"/>
    </source>
</evidence>
<dbReference type="GO" id="GO:0006564">
    <property type="term" value="P:L-serine biosynthetic process"/>
    <property type="evidence" value="ECO:0007669"/>
    <property type="project" value="InterPro"/>
</dbReference>
<keyword evidence="3" id="KW-0378">Hydrolase</keyword>
<feature type="active site" description="Proton donor" evidence="5">
    <location>
        <position position="21"/>
    </location>
</feature>
<keyword evidence="4" id="KW-0460">Magnesium</keyword>
<keyword evidence="7" id="KW-1185">Reference proteome</keyword>
<dbReference type="Proteomes" id="UP000729913">
    <property type="component" value="Unassembled WGS sequence"/>
</dbReference>
<organism evidence="6 7">
    <name type="scientific">Cotesia typhae</name>
    <dbReference type="NCBI Taxonomy" id="2053667"/>
    <lineage>
        <taxon>Eukaryota</taxon>
        <taxon>Metazoa</taxon>
        <taxon>Ecdysozoa</taxon>
        <taxon>Arthropoda</taxon>
        <taxon>Hexapoda</taxon>
        <taxon>Insecta</taxon>
        <taxon>Pterygota</taxon>
        <taxon>Neoptera</taxon>
        <taxon>Endopterygota</taxon>
        <taxon>Hymenoptera</taxon>
        <taxon>Apocrita</taxon>
        <taxon>Ichneumonoidea</taxon>
        <taxon>Braconidae</taxon>
        <taxon>Microgastrinae</taxon>
        <taxon>Cotesia</taxon>
    </lineage>
</organism>
<dbReference type="AlphaFoldDB" id="A0A8J5RCJ1"/>
<dbReference type="GO" id="GO:0036424">
    <property type="term" value="F:L-phosphoserine phosphatase activity"/>
    <property type="evidence" value="ECO:0007669"/>
    <property type="project" value="InterPro"/>
</dbReference>
<keyword evidence="1" id="KW-0028">Amino-acid biosynthesis</keyword>
<comment type="caution">
    <text evidence="6">The sequence shown here is derived from an EMBL/GenBank/DDBJ whole genome shotgun (WGS) entry which is preliminary data.</text>
</comment>
<feature type="active site" description="Nucleophile" evidence="5">
    <location>
        <position position="19"/>
    </location>
</feature>
<evidence type="ECO:0000256" key="2">
    <source>
        <dbReference type="ARBA" id="ARBA00022723"/>
    </source>
</evidence>
<dbReference type="NCBIfam" id="TIGR00338">
    <property type="entry name" value="serB"/>
    <property type="match status" value="1"/>
</dbReference>
<dbReference type="PANTHER" id="PTHR43344">
    <property type="entry name" value="PHOSPHOSERINE PHOSPHATASE"/>
    <property type="match status" value="1"/>
</dbReference>
<accession>A0A8J5RCJ1</accession>